<feature type="compositionally biased region" description="Basic and acidic residues" evidence="1">
    <location>
        <begin position="156"/>
        <end position="166"/>
    </location>
</feature>
<dbReference type="EMBL" id="WBMT01000004">
    <property type="protein sequence ID" value="KAB2350210.1"/>
    <property type="molecule type" value="Genomic_DNA"/>
</dbReference>
<gene>
    <name evidence="2" type="ORF">F8566_10490</name>
</gene>
<comment type="caution">
    <text evidence="2">The sequence shown here is derived from an EMBL/GenBank/DDBJ whole genome shotgun (WGS) entry which is preliminary data.</text>
</comment>
<dbReference type="Proteomes" id="UP000468735">
    <property type="component" value="Unassembled WGS sequence"/>
</dbReference>
<accession>A0A6H9Z5U4</accession>
<dbReference type="OrthoDB" id="9967172at2"/>
<name>A0A6H9Z5U4_9ACTN</name>
<proteinExistence type="predicted"/>
<evidence type="ECO:0000313" key="3">
    <source>
        <dbReference type="Proteomes" id="UP000468735"/>
    </source>
</evidence>
<sequence length="166" mass="18098">MDIRGQGAVDLLVALHEVTERFGAYGYDQSLKHPSVHWELLAFRYGSTKPMARVGCSFSLRNDPEGMQREVTLVVDVTVKDSGFVIEGATEIDEPLEVGGEANVRDLITLPTVQTTDLDECLAALRDHARRLCSTATLLDDLGVPRGGRAPFGIPRKPDPGKRPDG</sequence>
<dbReference type="RefSeq" id="WP_151559910.1">
    <property type="nucleotide sequence ID" value="NZ_WBMT01000004.1"/>
</dbReference>
<keyword evidence="3" id="KW-1185">Reference proteome</keyword>
<organism evidence="2 3">
    <name type="scientific">Actinomadura rudentiformis</name>
    <dbReference type="NCBI Taxonomy" id="359158"/>
    <lineage>
        <taxon>Bacteria</taxon>
        <taxon>Bacillati</taxon>
        <taxon>Actinomycetota</taxon>
        <taxon>Actinomycetes</taxon>
        <taxon>Streptosporangiales</taxon>
        <taxon>Thermomonosporaceae</taxon>
        <taxon>Actinomadura</taxon>
    </lineage>
</organism>
<reference evidence="2 3" key="1">
    <citation type="submission" date="2019-09" db="EMBL/GenBank/DDBJ databases">
        <title>Actinomadura physcomitrii sp. nov., a novel actinomycete isolated from moss [Physcomitrium sphaericum (Ludw) Fuernr].</title>
        <authorList>
            <person name="Zhuang X."/>
            <person name="Liu C."/>
        </authorList>
    </citation>
    <scope>NUCLEOTIDE SEQUENCE [LARGE SCALE GENOMIC DNA]</scope>
    <source>
        <strain evidence="2 3">HMC1</strain>
    </source>
</reference>
<protein>
    <submittedName>
        <fullName evidence="2">Uncharacterized protein</fullName>
    </submittedName>
</protein>
<evidence type="ECO:0000313" key="2">
    <source>
        <dbReference type="EMBL" id="KAB2350210.1"/>
    </source>
</evidence>
<evidence type="ECO:0000256" key="1">
    <source>
        <dbReference type="SAM" id="MobiDB-lite"/>
    </source>
</evidence>
<dbReference type="AlphaFoldDB" id="A0A6H9Z5U4"/>
<feature type="region of interest" description="Disordered" evidence="1">
    <location>
        <begin position="147"/>
        <end position="166"/>
    </location>
</feature>